<feature type="transmembrane region" description="Helical" evidence="1">
    <location>
        <begin position="33"/>
        <end position="54"/>
    </location>
</feature>
<accession>A0A235F4S7</accession>
<keyword evidence="1" id="KW-0812">Transmembrane</keyword>
<keyword evidence="3" id="KW-1185">Reference proteome</keyword>
<name>A0A235F4S7_9BACL</name>
<evidence type="ECO:0000256" key="1">
    <source>
        <dbReference type="SAM" id="Phobius"/>
    </source>
</evidence>
<evidence type="ECO:0000313" key="2">
    <source>
        <dbReference type="EMBL" id="OYD56103.1"/>
    </source>
</evidence>
<comment type="caution">
    <text evidence="2">The sequence shown here is derived from an EMBL/GenBank/DDBJ whole genome shotgun (WGS) entry which is preliminary data.</text>
</comment>
<dbReference type="OrthoDB" id="2868465at2"/>
<dbReference type="AlphaFoldDB" id="A0A235F4S7"/>
<keyword evidence="1" id="KW-0472">Membrane</keyword>
<reference evidence="2 3" key="1">
    <citation type="submission" date="2017-07" db="EMBL/GenBank/DDBJ databases">
        <title>Fictibacillus sp. nov. GDSW-R2A3 Genome sequencing and assembly.</title>
        <authorList>
            <person name="Mayilraj S."/>
        </authorList>
    </citation>
    <scope>NUCLEOTIDE SEQUENCE [LARGE SCALE GENOMIC DNA]</scope>
    <source>
        <strain evidence="2 3">GDSW-R2A3</strain>
    </source>
</reference>
<dbReference type="EMBL" id="NOII01000051">
    <property type="protein sequence ID" value="OYD56103.1"/>
    <property type="molecule type" value="Genomic_DNA"/>
</dbReference>
<gene>
    <name evidence="2" type="ORF">CGZ90_19280</name>
</gene>
<dbReference type="Pfam" id="PF12648">
    <property type="entry name" value="TcpE"/>
    <property type="match status" value="1"/>
</dbReference>
<sequence length="138" mass="16393">MKGENFTQEYKYPIKIYRIRSVEFANGLEVRKMIFSIILAALLVLTFVLVGIKSDTNLFRFFVKNWLILLTVIPGIITFIVFNLKYDHKGVLPYMKDRITFYRTKNKSYEHFIEVANDQLQKDLIFEPFVVNKEVESR</sequence>
<evidence type="ECO:0000313" key="3">
    <source>
        <dbReference type="Proteomes" id="UP000215059"/>
    </source>
</evidence>
<keyword evidence="1" id="KW-1133">Transmembrane helix</keyword>
<dbReference type="Proteomes" id="UP000215059">
    <property type="component" value="Unassembled WGS sequence"/>
</dbReference>
<dbReference type="RefSeq" id="WP_094254129.1">
    <property type="nucleotide sequence ID" value="NZ_JBHLXL010000001.1"/>
</dbReference>
<feature type="transmembrane region" description="Helical" evidence="1">
    <location>
        <begin position="66"/>
        <end position="86"/>
    </location>
</feature>
<protein>
    <submittedName>
        <fullName evidence="2">Conjugal transfer protein</fullName>
    </submittedName>
</protein>
<proteinExistence type="predicted"/>
<dbReference type="InterPro" id="IPR025608">
    <property type="entry name" value="TcpE"/>
</dbReference>
<organism evidence="2 3">
    <name type="scientific">Fictibacillus aquaticus</name>
    <dbReference type="NCBI Taxonomy" id="2021314"/>
    <lineage>
        <taxon>Bacteria</taxon>
        <taxon>Bacillati</taxon>
        <taxon>Bacillota</taxon>
        <taxon>Bacilli</taxon>
        <taxon>Bacillales</taxon>
        <taxon>Fictibacillaceae</taxon>
        <taxon>Fictibacillus</taxon>
    </lineage>
</organism>